<dbReference type="EMBL" id="CAJOAZ010020030">
    <property type="protein sequence ID" value="CAF4342291.1"/>
    <property type="molecule type" value="Genomic_DNA"/>
</dbReference>
<dbReference type="AlphaFoldDB" id="A0A820KED0"/>
<name>A0A820KED0_9BILA</name>
<proteinExistence type="predicted"/>
<dbReference type="Proteomes" id="UP000663844">
    <property type="component" value="Unassembled WGS sequence"/>
</dbReference>
<reference evidence="1" key="1">
    <citation type="submission" date="2021-02" db="EMBL/GenBank/DDBJ databases">
        <authorList>
            <person name="Nowell W R."/>
        </authorList>
    </citation>
    <scope>NUCLEOTIDE SEQUENCE</scope>
</reference>
<accession>A0A820KED0</accession>
<evidence type="ECO:0000313" key="2">
    <source>
        <dbReference type="Proteomes" id="UP000663844"/>
    </source>
</evidence>
<evidence type="ECO:0000313" key="1">
    <source>
        <dbReference type="EMBL" id="CAF4342291.1"/>
    </source>
</evidence>
<comment type="caution">
    <text evidence="1">The sequence shown here is derived from an EMBL/GenBank/DDBJ whole genome shotgun (WGS) entry which is preliminary data.</text>
</comment>
<organism evidence="1 2">
    <name type="scientific">Adineta steineri</name>
    <dbReference type="NCBI Taxonomy" id="433720"/>
    <lineage>
        <taxon>Eukaryota</taxon>
        <taxon>Metazoa</taxon>
        <taxon>Spiralia</taxon>
        <taxon>Gnathifera</taxon>
        <taxon>Rotifera</taxon>
        <taxon>Eurotatoria</taxon>
        <taxon>Bdelloidea</taxon>
        <taxon>Adinetida</taxon>
        <taxon>Adinetidae</taxon>
        <taxon>Adineta</taxon>
    </lineage>
</organism>
<dbReference type="Gene3D" id="1.25.50.20">
    <property type="match status" value="1"/>
</dbReference>
<sequence>FKMNELFTKYPNAGVGESTRQQAIDQVKMNIHWVKTREQNLQNALDTIFNL</sequence>
<protein>
    <submittedName>
        <fullName evidence="1">Uncharacterized protein</fullName>
    </submittedName>
</protein>
<feature type="non-terminal residue" evidence="1">
    <location>
        <position position="1"/>
    </location>
</feature>
<gene>
    <name evidence="1" type="ORF">OXD698_LOCUS48303</name>
</gene>